<sequence>MALLDDIKEATGRDKDGSWLDDYGSGIERAKHLLNRDDIDLEQVAEKLGVSVDDLNSDSYEIVSKLAQIDDALNVHEEVGEDMEKILQYMYDYCQKYIPDDATGRVFKKVILTDPRVAMEVHKELRR</sequence>
<comment type="caution">
    <text evidence="1">The sequence shown here is derived from an EMBL/GenBank/DDBJ whole genome shotgun (WGS) entry which is preliminary data.</text>
</comment>
<evidence type="ECO:0000313" key="1">
    <source>
        <dbReference type="EMBL" id="MCZ3844181.1"/>
    </source>
</evidence>
<protein>
    <submittedName>
        <fullName evidence="1">Uncharacterized protein</fullName>
    </submittedName>
</protein>
<dbReference type="EMBL" id="JAKHLF010000001">
    <property type="protein sequence ID" value="MCZ3844181.1"/>
    <property type="molecule type" value="Genomic_DNA"/>
</dbReference>
<dbReference type="Proteomes" id="UP001213015">
    <property type="component" value="Unassembled WGS sequence"/>
</dbReference>
<proteinExistence type="predicted"/>
<gene>
    <name evidence="1" type="ORF">L2422_01405</name>
</gene>
<organism evidence="1 2">
    <name type="scientific">Lactobacillus mulieris</name>
    <dbReference type="NCBI Taxonomy" id="2508708"/>
    <lineage>
        <taxon>Bacteria</taxon>
        <taxon>Bacillati</taxon>
        <taxon>Bacillota</taxon>
        <taxon>Bacilli</taxon>
        <taxon>Lactobacillales</taxon>
        <taxon>Lactobacillaceae</taxon>
        <taxon>Lactobacillus</taxon>
    </lineage>
</organism>
<evidence type="ECO:0000313" key="2">
    <source>
        <dbReference type="Proteomes" id="UP001213015"/>
    </source>
</evidence>
<dbReference type="RefSeq" id="WP_265669172.1">
    <property type="nucleotide sequence ID" value="NZ_JAKHKO010000001.1"/>
</dbReference>
<dbReference type="AlphaFoldDB" id="A0AAP3GV90"/>
<name>A0AAP3GV90_9LACO</name>
<accession>A0AAP3GV90</accession>
<reference evidence="1" key="1">
    <citation type="submission" date="2022-01" db="EMBL/GenBank/DDBJ databases">
        <title>VMRC isolate genome collection.</title>
        <authorList>
            <person name="France M."/>
            <person name="Rutt L."/>
            <person name="Humphrys M."/>
            <person name="Ravel J."/>
        </authorList>
    </citation>
    <scope>NUCLEOTIDE SEQUENCE</scope>
    <source>
        <strain evidence="1">C0127B5</strain>
    </source>
</reference>